<reference evidence="1 2" key="1">
    <citation type="journal article" date="2017" name="Curr. Biol.">
        <title>The Evolution of Venom by Co-option of Single-Copy Genes.</title>
        <authorList>
            <person name="Martinson E.O."/>
            <person name="Mrinalini"/>
            <person name="Kelkar Y.D."/>
            <person name="Chang C.H."/>
            <person name="Werren J.H."/>
        </authorList>
    </citation>
    <scope>NUCLEOTIDE SEQUENCE [LARGE SCALE GENOMIC DNA]</scope>
    <source>
        <strain evidence="1 2">Alberta</strain>
        <tissue evidence="1">Whole body</tissue>
    </source>
</reference>
<protein>
    <submittedName>
        <fullName evidence="1">Uncharacterized protein</fullName>
    </submittedName>
</protein>
<name>A0A232F725_9HYME</name>
<sequence>MIHKKCLDSCFVWWDPDDPAQHRRRPGFFRWFRALQSSVTLAHSWAGSKGSLKCVDAGRRIPRKSWSSIFSTTRSDLRQNAH</sequence>
<accession>A0A232F725</accession>
<dbReference type="Proteomes" id="UP000215335">
    <property type="component" value="Unassembled WGS sequence"/>
</dbReference>
<keyword evidence="2" id="KW-1185">Reference proteome</keyword>
<organism evidence="1 2">
    <name type="scientific">Trichomalopsis sarcophagae</name>
    <dbReference type="NCBI Taxonomy" id="543379"/>
    <lineage>
        <taxon>Eukaryota</taxon>
        <taxon>Metazoa</taxon>
        <taxon>Ecdysozoa</taxon>
        <taxon>Arthropoda</taxon>
        <taxon>Hexapoda</taxon>
        <taxon>Insecta</taxon>
        <taxon>Pterygota</taxon>
        <taxon>Neoptera</taxon>
        <taxon>Endopterygota</taxon>
        <taxon>Hymenoptera</taxon>
        <taxon>Apocrita</taxon>
        <taxon>Proctotrupomorpha</taxon>
        <taxon>Chalcidoidea</taxon>
        <taxon>Pteromalidae</taxon>
        <taxon>Pteromalinae</taxon>
        <taxon>Trichomalopsis</taxon>
    </lineage>
</organism>
<evidence type="ECO:0000313" key="2">
    <source>
        <dbReference type="Proteomes" id="UP000215335"/>
    </source>
</evidence>
<evidence type="ECO:0000313" key="1">
    <source>
        <dbReference type="EMBL" id="OXU26656.1"/>
    </source>
</evidence>
<gene>
    <name evidence="1" type="ORF">TSAR_014338</name>
</gene>
<dbReference type="AlphaFoldDB" id="A0A232F725"/>
<dbReference type="EMBL" id="NNAY01000755">
    <property type="protein sequence ID" value="OXU26656.1"/>
    <property type="molecule type" value="Genomic_DNA"/>
</dbReference>
<comment type="caution">
    <text evidence="1">The sequence shown here is derived from an EMBL/GenBank/DDBJ whole genome shotgun (WGS) entry which is preliminary data.</text>
</comment>
<proteinExistence type="predicted"/>